<dbReference type="Gene3D" id="3.10.450.620">
    <property type="entry name" value="JHP933, nucleotidyltransferase-like core domain"/>
    <property type="match status" value="1"/>
</dbReference>
<evidence type="ECO:0000313" key="1">
    <source>
        <dbReference type="EMBL" id="RFS24959.1"/>
    </source>
</evidence>
<dbReference type="RefSeq" id="WP_116974953.1">
    <property type="nucleotide sequence ID" value="NZ_QPMM01000002.1"/>
</dbReference>
<reference evidence="1 2" key="1">
    <citation type="submission" date="2018-07" db="EMBL/GenBank/DDBJ databases">
        <title>Chitinophaga K2CV101002-2 sp. nov., isolated from a monsoon evergreen broad-leaved forest soil.</title>
        <authorList>
            <person name="Lv Y."/>
        </authorList>
    </citation>
    <scope>NUCLEOTIDE SEQUENCE [LARGE SCALE GENOMIC DNA]</scope>
    <source>
        <strain evidence="1 2">GDMCC 1.1288</strain>
    </source>
</reference>
<proteinExistence type="predicted"/>
<evidence type="ECO:0000313" key="2">
    <source>
        <dbReference type="Proteomes" id="UP000260644"/>
    </source>
</evidence>
<dbReference type="InterPro" id="IPR014942">
    <property type="entry name" value="AbiEii"/>
</dbReference>
<sequence length="330" mass="38128">MIEWLNLPEKQKKALINHASFLSGYSPIALEKDCYVTLALQAVFSTTFAKNIIFKGGTSLSKGWQLIKRFSEDVDLAIDPVILGFQSEISKTQIRKLRKASAEFVGDQFLFTLREKLLQIGVSKKVITADVRTTKSSDADPRIIEMEYTSLFSDSNYMRSKVLLELGARSLKEPFSDRPISSLLNIIPNRNFNLPIFPVPTVLPARTMLEKMWLLHEEFSKPSNEIRHIRLSRHMYDLYCLSNSSHAEIARNDELLFNAIRTHRSKFTPNKYVNYLQTSITDLKLIPPPEVREKWMEDYLLMKRSMLDNEAPDFNELIEKLSKFSENLKN</sequence>
<organism evidence="1 2">
    <name type="scientific">Chitinophaga silvatica</name>
    <dbReference type="NCBI Taxonomy" id="2282649"/>
    <lineage>
        <taxon>Bacteria</taxon>
        <taxon>Pseudomonadati</taxon>
        <taxon>Bacteroidota</taxon>
        <taxon>Chitinophagia</taxon>
        <taxon>Chitinophagales</taxon>
        <taxon>Chitinophagaceae</taxon>
        <taxon>Chitinophaga</taxon>
    </lineage>
</organism>
<keyword evidence="1" id="KW-0808">Transferase</keyword>
<keyword evidence="2" id="KW-1185">Reference proteome</keyword>
<dbReference type="EMBL" id="QPMM01000002">
    <property type="protein sequence ID" value="RFS24959.1"/>
    <property type="molecule type" value="Genomic_DNA"/>
</dbReference>
<comment type="caution">
    <text evidence="1">The sequence shown here is derived from an EMBL/GenBank/DDBJ whole genome shotgun (WGS) entry which is preliminary data.</text>
</comment>
<dbReference type="Pfam" id="PF08843">
    <property type="entry name" value="AbiEii"/>
    <property type="match status" value="1"/>
</dbReference>
<name>A0A3E1YEQ3_9BACT</name>
<dbReference type="AlphaFoldDB" id="A0A3E1YEQ3"/>
<protein>
    <submittedName>
        <fullName evidence="1">Nucleotidyl transferase AbiEii/AbiGii toxin family protein</fullName>
    </submittedName>
</protein>
<dbReference type="OrthoDB" id="9780929at2"/>
<gene>
    <name evidence="1" type="ORF">DVR12_07160</name>
</gene>
<dbReference type="Proteomes" id="UP000260644">
    <property type="component" value="Unassembled WGS sequence"/>
</dbReference>
<accession>A0A3E1YEQ3</accession>
<dbReference type="GO" id="GO:0016740">
    <property type="term" value="F:transferase activity"/>
    <property type="evidence" value="ECO:0007669"/>
    <property type="project" value="UniProtKB-KW"/>
</dbReference>